<comment type="caution">
    <text evidence="2">The sequence shown here is derived from an EMBL/GenBank/DDBJ whole genome shotgun (WGS) entry which is preliminary data.</text>
</comment>
<name>A0AA44ZQU3_PSEA5</name>
<gene>
    <name evidence="2" type="ORF">ATL51_3824</name>
</gene>
<feature type="region of interest" description="Disordered" evidence="1">
    <location>
        <begin position="1"/>
        <end position="65"/>
    </location>
</feature>
<proteinExistence type="predicted"/>
<reference evidence="2 3" key="1">
    <citation type="submission" date="2017-11" db="EMBL/GenBank/DDBJ databases">
        <title>Sequencing the genomes of 1000 actinobacteria strains.</title>
        <authorList>
            <person name="Klenk H.-P."/>
        </authorList>
    </citation>
    <scope>NUCLEOTIDE SEQUENCE [LARGE SCALE GENOMIC DNA]</scope>
    <source>
        <strain evidence="2 3">DSM 44104</strain>
    </source>
</reference>
<feature type="compositionally biased region" description="Basic and acidic residues" evidence="1">
    <location>
        <begin position="15"/>
        <end position="27"/>
    </location>
</feature>
<sequence length="65" mass="6966">MKPARPGYPGVMTTPEKDQREQDERTGHPVPTEQSDTPVDETPDGDGVHLAAQPVADDDPRTAAS</sequence>
<organism evidence="2 3">
    <name type="scientific">Pseudonocardia alni</name>
    <name type="common">Amycolata alni</name>
    <dbReference type="NCBI Taxonomy" id="33907"/>
    <lineage>
        <taxon>Bacteria</taxon>
        <taxon>Bacillati</taxon>
        <taxon>Actinomycetota</taxon>
        <taxon>Actinomycetes</taxon>
        <taxon>Pseudonocardiales</taxon>
        <taxon>Pseudonocardiaceae</taxon>
        <taxon>Pseudonocardia</taxon>
    </lineage>
</organism>
<protein>
    <submittedName>
        <fullName evidence="2">Uncharacterized protein</fullName>
    </submittedName>
</protein>
<evidence type="ECO:0000313" key="3">
    <source>
        <dbReference type="Proteomes" id="UP000232453"/>
    </source>
</evidence>
<evidence type="ECO:0000256" key="1">
    <source>
        <dbReference type="SAM" id="MobiDB-lite"/>
    </source>
</evidence>
<evidence type="ECO:0000313" key="2">
    <source>
        <dbReference type="EMBL" id="PKB32110.1"/>
    </source>
</evidence>
<accession>A0AA44ZQU3</accession>
<dbReference type="Proteomes" id="UP000232453">
    <property type="component" value="Unassembled WGS sequence"/>
</dbReference>
<dbReference type="EMBL" id="PHUJ01000003">
    <property type="protein sequence ID" value="PKB32110.1"/>
    <property type="molecule type" value="Genomic_DNA"/>
</dbReference>
<dbReference type="AlphaFoldDB" id="A0AA44ZQU3"/>